<reference evidence="1" key="1">
    <citation type="submission" date="2020-10" db="EMBL/GenBank/DDBJ databases">
        <authorList>
            <person name="Kikuchi T."/>
        </authorList>
    </citation>
    <scope>NUCLEOTIDE SEQUENCE</scope>
    <source>
        <strain evidence="1">NKZ352</strain>
    </source>
</reference>
<evidence type="ECO:0000313" key="2">
    <source>
        <dbReference type="Proteomes" id="UP000835052"/>
    </source>
</evidence>
<dbReference type="AlphaFoldDB" id="A0A8S1H686"/>
<name>A0A8S1H686_9PELO</name>
<dbReference type="Proteomes" id="UP000835052">
    <property type="component" value="Unassembled WGS sequence"/>
</dbReference>
<dbReference type="EMBL" id="CAJGYM010000020">
    <property type="protein sequence ID" value="CAD6191219.1"/>
    <property type="molecule type" value="Genomic_DNA"/>
</dbReference>
<evidence type="ECO:0000313" key="1">
    <source>
        <dbReference type="EMBL" id="CAD6191219.1"/>
    </source>
</evidence>
<accession>A0A8S1H686</accession>
<gene>
    <name evidence="1" type="ORF">CAUJ_LOCUS7138</name>
</gene>
<comment type="caution">
    <text evidence="1">The sequence shown here is derived from an EMBL/GenBank/DDBJ whole genome shotgun (WGS) entry which is preliminary data.</text>
</comment>
<keyword evidence="2" id="KW-1185">Reference proteome</keyword>
<sequence>MKRLILSKLAEMTKERGQHLAVLQPKTVAFEEFFVSFDERILINAAKKSLPTWLRRLPRREGGIKNVGRTADICKTTRQKEPQDERFGKERGCQSGTGRVAAWYG</sequence>
<proteinExistence type="predicted"/>
<protein>
    <submittedName>
        <fullName evidence="1">Uncharacterized protein</fullName>
    </submittedName>
</protein>
<organism evidence="1 2">
    <name type="scientific">Caenorhabditis auriculariae</name>
    <dbReference type="NCBI Taxonomy" id="2777116"/>
    <lineage>
        <taxon>Eukaryota</taxon>
        <taxon>Metazoa</taxon>
        <taxon>Ecdysozoa</taxon>
        <taxon>Nematoda</taxon>
        <taxon>Chromadorea</taxon>
        <taxon>Rhabditida</taxon>
        <taxon>Rhabditina</taxon>
        <taxon>Rhabditomorpha</taxon>
        <taxon>Rhabditoidea</taxon>
        <taxon>Rhabditidae</taxon>
        <taxon>Peloderinae</taxon>
        <taxon>Caenorhabditis</taxon>
    </lineage>
</organism>